<dbReference type="Proteomes" id="UP000505355">
    <property type="component" value="Chromosome"/>
</dbReference>
<feature type="transmembrane region" description="Helical" evidence="1">
    <location>
        <begin position="54"/>
        <end position="71"/>
    </location>
</feature>
<evidence type="ECO:0000313" key="3">
    <source>
        <dbReference type="Proteomes" id="UP000505355"/>
    </source>
</evidence>
<dbReference type="AlphaFoldDB" id="A0A7D4UJE1"/>
<dbReference type="RefSeq" id="WP_173413680.1">
    <property type="nucleotide sequence ID" value="NZ_CP054139.1"/>
</dbReference>
<evidence type="ECO:0000313" key="2">
    <source>
        <dbReference type="EMBL" id="QKJ28982.1"/>
    </source>
</evidence>
<gene>
    <name evidence="2" type="ORF">HQ865_04175</name>
</gene>
<dbReference type="EMBL" id="CP054139">
    <property type="protein sequence ID" value="QKJ28982.1"/>
    <property type="molecule type" value="Genomic_DNA"/>
</dbReference>
<dbReference type="KEGG" id="mmab:HQ865_04175"/>
<evidence type="ECO:0000256" key="1">
    <source>
        <dbReference type="SAM" id="Phobius"/>
    </source>
</evidence>
<organism evidence="2 3">
    <name type="scientific">Mucilaginibacter mali</name>
    <dbReference type="NCBI Taxonomy" id="2740462"/>
    <lineage>
        <taxon>Bacteria</taxon>
        <taxon>Pseudomonadati</taxon>
        <taxon>Bacteroidota</taxon>
        <taxon>Sphingobacteriia</taxon>
        <taxon>Sphingobacteriales</taxon>
        <taxon>Sphingobacteriaceae</taxon>
        <taxon>Mucilaginibacter</taxon>
    </lineage>
</organism>
<protein>
    <submittedName>
        <fullName evidence="2">Uncharacterized protein</fullName>
    </submittedName>
</protein>
<keyword evidence="1" id="KW-0472">Membrane</keyword>
<keyword evidence="1" id="KW-0812">Transmembrane</keyword>
<accession>A0A7D4UJE1</accession>
<name>A0A7D4UJE1_9SPHI</name>
<reference evidence="2 3" key="1">
    <citation type="submission" date="2020-05" db="EMBL/GenBank/DDBJ databases">
        <title>Mucilaginibacter mali sp. nov.</title>
        <authorList>
            <person name="Kim H.S."/>
            <person name="Lee K.C."/>
            <person name="Suh M.K."/>
            <person name="Kim J.-S."/>
            <person name="Han K.-I."/>
            <person name="Eom M.K."/>
            <person name="Shin Y.K."/>
            <person name="Lee J.-S."/>
        </authorList>
    </citation>
    <scope>NUCLEOTIDE SEQUENCE [LARGE SCALE GENOMIC DNA]</scope>
    <source>
        <strain evidence="2 3">G2-14</strain>
    </source>
</reference>
<sequence length="172" mass="19865">MVDDIDFNKSVKSIKIKWKDSDFIGHYALPIPLIGAVIVLILDAKYYQSHNYQIGMAVTIGLLYLIIDVIYQNDKLIKVPFYGNVTELRKSLKEKIEQDGWILYRNNAHYITADKQGKWLAGSKMAILFDKGVVFINVQNLEGFRGYFPFSFGRNKRIREEFIKSIGSYKVS</sequence>
<keyword evidence="3" id="KW-1185">Reference proteome</keyword>
<keyword evidence="1" id="KW-1133">Transmembrane helix</keyword>
<proteinExistence type="predicted"/>
<feature type="transmembrane region" description="Helical" evidence="1">
    <location>
        <begin position="23"/>
        <end position="42"/>
    </location>
</feature>